<dbReference type="InterPro" id="IPR051158">
    <property type="entry name" value="Metallophosphoesterase_sf"/>
</dbReference>
<dbReference type="EMBL" id="CAADEY010000003">
    <property type="protein sequence ID" value="VFJ42987.1"/>
    <property type="molecule type" value="Genomic_DNA"/>
</dbReference>
<sequence length="263" mass="29048">MTRLIWITDPHLDFLEPGQTKVFLREVADVAGGDAVVITGDITVARVLAGTLHLIRESIPRVFFVLGNHDAYGGSIAESMEVASRFPGYLTALIDPVMLTPDTCLIGHDGWADGRLGNYSASPVMLNDYVRIQEFAGLSRAGILAKLHALGDMASAAVRVLLTRALKSYSHVILATHVPPVREDCWQGRKESFDDWAPHFFSKSLFDVLLEIMGDHPGHRLTVLGGHIHRSWVYRPVGNITVHTGSAEYRKPAIQKVFSVEDW</sequence>
<dbReference type="GO" id="GO:0016787">
    <property type="term" value="F:hydrolase activity"/>
    <property type="evidence" value="ECO:0007669"/>
    <property type="project" value="InterPro"/>
</dbReference>
<name>A0A450RVE6_9GAMM</name>
<dbReference type="PANTHER" id="PTHR31302">
    <property type="entry name" value="TRANSMEMBRANE PROTEIN WITH METALLOPHOSPHOESTERASE DOMAIN-RELATED"/>
    <property type="match status" value="1"/>
</dbReference>
<feature type="domain" description="Calcineurin-like phosphoesterase" evidence="1">
    <location>
        <begin position="3"/>
        <end position="230"/>
    </location>
</feature>
<dbReference type="AlphaFoldDB" id="A0A450RVE6"/>
<protein>
    <submittedName>
        <fullName evidence="2">3',5'-cyclic AMP phosphodiesterase CpdA</fullName>
    </submittedName>
</protein>
<evidence type="ECO:0000313" key="3">
    <source>
        <dbReference type="EMBL" id="VFJ45197.1"/>
    </source>
</evidence>
<dbReference type="EMBL" id="CAADEX010000009">
    <property type="protein sequence ID" value="VFJ45197.1"/>
    <property type="molecule type" value="Genomic_DNA"/>
</dbReference>
<gene>
    <name evidence="3" type="ORF">BECKDK2373B_GA0170837_100924</name>
    <name evidence="2" type="ORF">BECKDK2373C_GA0170839_10032</name>
</gene>
<dbReference type="PANTHER" id="PTHR31302:SF0">
    <property type="entry name" value="TRANSMEMBRANE PROTEIN WITH METALLOPHOSPHOESTERASE DOMAIN"/>
    <property type="match status" value="1"/>
</dbReference>
<dbReference type="Gene3D" id="3.60.21.10">
    <property type="match status" value="1"/>
</dbReference>
<reference evidence="2" key="1">
    <citation type="submission" date="2019-02" db="EMBL/GenBank/DDBJ databases">
        <authorList>
            <person name="Gruber-Vodicka R. H."/>
            <person name="Seah K. B. B."/>
        </authorList>
    </citation>
    <scope>NUCLEOTIDE SEQUENCE</scope>
    <source>
        <strain evidence="2">BECK_DK161</strain>
        <strain evidence="3">BECK_DK47</strain>
    </source>
</reference>
<dbReference type="SUPFAM" id="SSF56300">
    <property type="entry name" value="Metallo-dependent phosphatases"/>
    <property type="match status" value="1"/>
</dbReference>
<organism evidence="2">
    <name type="scientific">Candidatus Kentrum sp. DK</name>
    <dbReference type="NCBI Taxonomy" id="2126562"/>
    <lineage>
        <taxon>Bacteria</taxon>
        <taxon>Pseudomonadati</taxon>
        <taxon>Pseudomonadota</taxon>
        <taxon>Gammaproteobacteria</taxon>
        <taxon>Candidatus Kentrum</taxon>
    </lineage>
</organism>
<accession>A0A450RVE6</accession>
<dbReference type="Pfam" id="PF00149">
    <property type="entry name" value="Metallophos"/>
    <property type="match status" value="1"/>
</dbReference>
<evidence type="ECO:0000313" key="2">
    <source>
        <dbReference type="EMBL" id="VFJ42987.1"/>
    </source>
</evidence>
<dbReference type="InterPro" id="IPR004843">
    <property type="entry name" value="Calcineurin-like_PHP"/>
</dbReference>
<dbReference type="InterPro" id="IPR029052">
    <property type="entry name" value="Metallo-depent_PP-like"/>
</dbReference>
<evidence type="ECO:0000259" key="1">
    <source>
        <dbReference type="Pfam" id="PF00149"/>
    </source>
</evidence>
<proteinExistence type="predicted"/>